<comment type="similarity">
    <text evidence="1">Belongs to the CDPF1 family.</text>
</comment>
<feature type="domain" description="Cysteine-rich DPF motif" evidence="3">
    <location>
        <begin position="13"/>
        <end position="104"/>
    </location>
</feature>
<evidence type="ECO:0000313" key="4">
    <source>
        <dbReference type="Proteomes" id="UP000081671"/>
    </source>
</evidence>
<proteinExistence type="inferred from homology"/>
<dbReference type="PRINTS" id="PR01995">
    <property type="entry name" value="UPF0595"/>
</dbReference>
<dbReference type="Pfam" id="PF10170">
    <property type="entry name" value="C6_DPF"/>
    <property type="match status" value="1"/>
</dbReference>
<evidence type="ECO:0000313" key="5">
    <source>
        <dbReference type="RefSeq" id="XP_012881206.1"/>
    </source>
</evidence>
<dbReference type="FunCoup" id="A0A1S3FXB8">
    <property type="interactions" value="18"/>
</dbReference>
<dbReference type="GeneID" id="105992734"/>
<keyword evidence="4" id="KW-1185">Reference proteome</keyword>
<name>A0A1S3FXB8_DIPOR</name>
<dbReference type="RefSeq" id="XP_012881206.1">
    <property type="nucleotide sequence ID" value="XM_013025752.1"/>
</dbReference>
<dbReference type="Proteomes" id="UP000081671">
    <property type="component" value="Unplaced"/>
</dbReference>
<dbReference type="CTD" id="150383"/>
<sequence length="119" mass="13186">MASEAERPPLGVFECQLCALTAPYSYVGQKPPDTQSVILLEESYIMKDPFTTDKGRFLVLGARCSVCSRLVCAGPECSLFYSKRFCLPCVRKNIGAFPQEIQRDTETRTAASKKPSSRP</sequence>
<reference evidence="5" key="1">
    <citation type="submission" date="2025-08" db="UniProtKB">
        <authorList>
            <consortium name="RefSeq"/>
        </authorList>
    </citation>
    <scope>IDENTIFICATION</scope>
    <source>
        <tissue evidence="5">Kidney</tissue>
    </source>
</reference>
<dbReference type="OMA" id="CDMHELV"/>
<dbReference type="STRING" id="10020.ENSDORP00000023780"/>
<dbReference type="InterPro" id="IPR018785">
    <property type="entry name" value="CDPF1_dom"/>
</dbReference>
<protein>
    <recommendedName>
        <fullName evidence="2">Cysteine-rich DPF motif domain-containing protein 1</fullName>
    </recommendedName>
</protein>
<dbReference type="KEGG" id="dord:105992734"/>
<evidence type="ECO:0000256" key="1">
    <source>
        <dbReference type="ARBA" id="ARBA00007917"/>
    </source>
</evidence>
<dbReference type="PANTHER" id="PTHR31849">
    <property type="entry name" value="CYSTEINE-RICH PDF MOTIF DOMAIN-CONTAINING PROTEIN 1"/>
    <property type="match status" value="1"/>
</dbReference>
<accession>A0A1S3FXB8</accession>
<dbReference type="PANTHER" id="PTHR31849:SF1">
    <property type="entry name" value="CYSTEINE-RICH DPF MOTIF DOMAIN-CONTAINING PROTEIN 1"/>
    <property type="match status" value="1"/>
</dbReference>
<dbReference type="InParanoid" id="A0A1S3FXB8"/>
<gene>
    <name evidence="5" type="primary">Cdpf1</name>
</gene>
<dbReference type="AlphaFoldDB" id="A0A1S3FXB8"/>
<evidence type="ECO:0000256" key="2">
    <source>
        <dbReference type="ARBA" id="ARBA00014801"/>
    </source>
</evidence>
<organism evidence="4 5">
    <name type="scientific">Dipodomys ordii</name>
    <name type="common">Ord's kangaroo rat</name>
    <dbReference type="NCBI Taxonomy" id="10020"/>
    <lineage>
        <taxon>Eukaryota</taxon>
        <taxon>Metazoa</taxon>
        <taxon>Chordata</taxon>
        <taxon>Craniata</taxon>
        <taxon>Vertebrata</taxon>
        <taxon>Euteleostomi</taxon>
        <taxon>Mammalia</taxon>
        <taxon>Eutheria</taxon>
        <taxon>Euarchontoglires</taxon>
        <taxon>Glires</taxon>
        <taxon>Rodentia</taxon>
        <taxon>Castorimorpha</taxon>
        <taxon>Heteromyidae</taxon>
        <taxon>Dipodomyinae</taxon>
        <taxon>Dipodomys</taxon>
    </lineage>
</organism>
<dbReference type="InterPro" id="IPR042426">
    <property type="entry name" value="CDPF1"/>
</dbReference>
<dbReference type="OrthoDB" id="191995at2759"/>
<evidence type="ECO:0000259" key="3">
    <source>
        <dbReference type="Pfam" id="PF10170"/>
    </source>
</evidence>